<name>A0A8K0SVQ7_9HYPO</name>
<organism evidence="1 2">
    <name type="scientific">Stachybotrys elegans</name>
    <dbReference type="NCBI Taxonomy" id="80388"/>
    <lineage>
        <taxon>Eukaryota</taxon>
        <taxon>Fungi</taxon>
        <taxon>Dikarya</taxon>
        <taxon>Ascomycota</taxon>
        <taxon>Pezizomycotina</taxon>
        <taxon>Sordariomycetes</taxon>
        <taxon>Hypocreomycetidae</taxon>
        <taxon>Hypocreales</taxon>
        <taxon>Stachybotryaceae</taxon>
        <taxon>Stachybotrys</taxon>
    </lineage>
</organism>
<reference evidence="1" key="1">
    <citation type="journal article" date="2021" name="Nat. Commun.">
        <title>Genetic determinants of endophytism in the Arabidopsis root mycobiome.</title>
        <authorList>
            <person name="Mesny F."/>
            <person name="Miyauchi S."/>
            <person name="Thiergart T."/>
            <person name="Pickel B."/>
            <person name="Atanasova L."/>
            <person name="Karlsson M."/>
            <person name="Huettel B."/>
            <person name="Barry K.W."/>
            <person name="Haridas S."/>
            <person name="Chen C."/>
            <person name="Bauer D."/>
            <person name="Andreopoulos W."/>
            <person name="Pangilinan J."/>
            <person name="LaButti K."/>
            <person name="Riley R."/>
            <person name="Lipzen A."/>
            <person name="Clum A."/>
            <person name="Drula E."/>
            <person name="Henrissat B."/>
            <person name="Kohler A."/>
            <person name="Grigoriev I.V."/>
            <person name="Martin F.M."/>
            <person name="Hacquard S."/>
        </authorList>
    </citation>
    <scope>NUCLEOTIDE SEQUENCE</scope>
    <source>
        <strain evidence="1">MPI-CAGE-CH-0235</strain>
    </source>
</reference>
<proteinExistence type="predicted"/>
<comment type="caution">
    <text evidence="1">The sequence shown here is derived from an EMBL/GenBank/DDBJ whole genome shotgun (WGS) entry which is preliminary data.</text>
</comment>
<protein>
    <submittedName>
        <fullName evidence="1">Uncharacterized protein</fullName>
    </submittedName>
</protein>
<gene>
    <name evidence="1" type="ORF">B0I35DRAFT_187159</name>
</gene>
<sequence>MKLPPDETKNECEMRVSRHGARGFVPHARRVRHGSAKYHNSLNIERRNKKSSYTAHQVPGPPFCAVAVGLRGQSQSRLILADIRASTGPDSKKQGIWMKEKPDRRIPHLLTTWPPSGNMYPKYQIHCRPYGILCSEVLRIGGCRADLHTAPAPWNNENSTIFTRKGCDVEDGAPCHRSQHKGAVLAAPGSLGNKYVVNGPSTLNSARDISPM</sequence>
<keyword evidence="2" id="KW-1185">Reference proteome</keyword>
<dbReference type="Proteomes" id="UP000813444">
    <property type="component" value="Unassembled WGS sequence"/>
</dbReference>
<evidence type="ECO:0000313" key="2">
    <source>
        <dbReference type="Proteomes" id="UP000813444"/>
    </source>
</evidence>
<dbReference type="EMBL" id="JAGPNK010000004">
    <property type="protein sequence ID" value="KAH7322762.1"/>
    <property type="molecule type" value="Genomic_DNA"/>
</dbReference>
<dbReference type="AlphaFoldDB" id="A0A8K0SVQ7"/>
<evidence type="ECO:0000313" key="1">
    <source>
        <dbReference type="EMBL" id="KAH7322762.1"/>
    </source>
</evidence>
<accession>A0A8K0SVQ7</accession>